<dbReference type="EMBL" id="GL376629">
    <property type="status" value="NOT_ANNOTATED_CDS"/>
    <property type="molecule type" value="Genomic_DNA"/>
</dbReference>
<feature type="chain" id="PRO_5003868169" evidence="1">
    <location>
        <begin position="24"/>
        <end position="182"/>
    </location>
</feature>
<keyword evidence="3" id="KW-1185">Reference proteome</keyword>
<name>K3WQM3_GLOUD</name>
<reference evidence="3" key="1">
    <citation type="journal article" date="2010" name="Genome Biol.">
        <title>Genome sequence of the necrotrophic plant pathogen Pythium ultimum reveals original pathogenicity mechanisms and effector repertoire.</title>
        <authorList>
            <person name="Levesque C.A."/>
            <person name="Brouwer H."/>
            <person name="Cano L."/>
            <person name="Hamilton J.P."/>
            <person name="Holt C."/>
            <person name="Huitema E."/>
            <person name="Raffaele S."/>
            <person name="Robideau G.P."/>
            <person name="Thines M."/>
            <person name="Win J."/>
            <person name="Zerillo M.M."/>
            <person name="Beakes G.W."/>
            <person name="Boore J.L."/>
            <person name="Busam D."/>
            <person name="Dumas B."/>
            <person name="Ferriera S."/>
            <person name="Fuerstenberg S.I."/>
            <person name="Gachon C.M."/>
            <person name="Gaulin E."/>
            <person name="Govers F."/>
            <person name="Grenville-Briggs L."/>
            <person name="Horner N."/>
            <person name="Hostetler J."/>
            <person name="Jiang R.H."/>
            <person name="Johnson J."/>
            <person name="Krajaejun T."/>
            <person name="Lin H."/>
            <person name="Meijer H.J."/>
            <person name="Moore B."/>
            <person name="Morris P."/>
            <person name="Phuntmart V."/>
            <person name="Puiu D."/>
            <person name="Shetty J."/>
            <person name="Stajich J.E."/>
            <person name="Tripathy S."/>
            <person name="Wawra S."/>
            <person name="van West P."/>
            <person name="Whitty B.R."/>
            <person name="Coutinho P.M."/>
            <person name="Henrissat B."/>
            <person name="Martin F."/>
            <person name="Thomas P.D."/>
            <person name="Tyler B.M."/>
            <person name="De Vries R.P."/>
            <person name="Kamoun S."/>
            <person name="Yandell M."/>
            <person name="Tisserat N."/>
            <person name="Buell C.R."/>
        </authorList>
    </citation>
    <scope>NUCLEOTIDE SEQUENCE</scope>
    <source>
        <strain evidence="3">DAOM:BR144</strain>
    </source>
</reference>
<accession>K3WQM3</accession>
<keyword evidence="1" id="KW-0732">Signal</keyword>
<evidence type="ECO:0000313" key="2">
    <source>
        <dbReference type="EnsemblProtists" id="PYU1_T007265"/>
    </source>
</evidence>
<evidence type="ECO:0000313" key="3">
    <source>
        <dbReference type="Proteomes" id="UP000019132"/>
    </source>
</evidence>
<dbReference type="EnsemblProtists" id="PYU1_T007265">
    <property type="protein sequence ID" value="PYU1_T007265"/>
    <property type="gene ID" value="PYU1_G007250"/>
</dbReference>
<dbReference type="VEuPathDB" id="FungiDB:PYU1_G007250"/>
<feature type="signal peptide" evidence="1">
    <location>
        <begin position="1"/>
        <end position="23"/>
    </location>
</feature>
<proteinExistence type="predicted"/>
<dbReference type="AlphaFoldDB" id="K3WQM3"/>
<organism evidence="2 3">
    <name type="scientific">Globisporangium ultimum (strain ATCC 200006 / CBS 805.95 / DAOM BR144)</name>
    <name type="common">Pythium ultimum</name>
    <dbReference type="NCBI Taxonomy" id="431595"/>
    <lineage>
        <taxon>Eukaryota</taxon>
        <taxon>Sar</taxon>
        <taxon>Stramenopiles</taxon>
        <taxon>Oomycota</taxon>
        <taxon>Peronosporomycetes</taxon>
        <taxon>Pythiales</taxon>
        <taxon>Pythiaceae</taxon>
        <taxon>Globisporangium</taxon>
    </lineage>
</organism>
<sequence>MFSSRNCVLASVAALALTTSVNAHGQLTLPAPTFNGYGGGVASTIDVALLPVPSGMTYSAGPDTNAAAFDKAFSATGQSLKDFILKNQDQSGATSTPLSAACGFSDPKGTPQPLPDKIQWGTSFIHPGPCEAWCDDEIVVPYTANCWTEFKDGSVPYDKAKCQGKKQLTFYWLAVHSPPWQH</sequence>
<dbReference type="eggNOG" id="ENOG502R8VM">
    <property type="taxonomic scope" value="Eukaryota"/>
</dbReference>
<reference evidence="3" key="2">
    <citation type="submission" date="2010-04" db="EMBL/GenBank/DDBJ databases">
        <authorList>
            <person name="Buell R."/>
            <person name="Hamilton J."/>
            <person name="Hostetler J."/>
        </authorList>
    </citation>
    <scope>NUCLEOTIDE SEQUENCE [LARGE SCALE GENOMIC DNA]</scope>
    <source>
        <strain evidence="3">DAOM:BR144</strain>
    </source>
</reference>
<protein>
    <submittedName>
        <fullName evidence="2">Uncharacterized protein</fullName>
    </submittedName>
</protein>
<dbReference type="Proteomes" id="UP000019132">
    <property type="component" value="Unassembled WGS sequence"/>
</dbReference>
<dbReference type="HOGENOM" id="CLU_046500_3_2_1"/>
<reference evidence="2" key="3">
    <citation type="submission" date="2015-02" db="UniProtKB">
        <authorList>
            <consortium name="EnsemblProtists"/>
        </authorList>
    </citation>
    <scope>IDENTIFICATION</scope>
    <source>
        <strain evidence="2">DAOM BR144</strain>
    </source>
</reference>
<evidence type="ECO:0000256" key="1">
    <source>
        <dbReference type="SAM" id="SignalP"/>
    </source>
</evidence>
<dbReference type="InParanoid" id="K3WQM3"/>